<feature type="transmembrane region" description="Helical" evidence="1">
    <location>
        <begin position="80"/>
        <end position="98"/>
    </location>
</feature>
<keyword evidence="1" id="KW-0812">Transmembrane</keyword>
<reference evidence="2 3" key="1">
    <citation type="submission" date="2019-07" db="EMBL/GenBank/DDBJ databases">
        <title>Whole genome shotgun sequence of Rhodospirillum oryzae NBRC 107573.</title>
        <authorList>
            <person name="Hosoyama A."/>
            <person name="Uohara A."/>
            <person name="Ohji S."/>
            <person name="Ichikawa N."/>
        </authorList>
    </citation>
    <scope>NUCLEOTIDE SEQUENCE [LARGE SCALE GENOMIC DNA]</scope>
    <source>
        <strain evidence="2 3">NBRC 107573</strain>
    </source>
</reference>
<keyword evidence="3" id="KW-1185">Reference proteome</keyword>
<accession>A0A512H7B3</accession>
<dbReference type="RefSeq" id="WP_147163363.1">
    <property type="nucleotide sequence ID" value="NZ_BJZO01000033.1"/>
</dbReference>
<evidence type="ECO:0000313" key="2">
    <source>
        <dbReference type="EMBL" id="GEO81324.1"/>
    </source>
</evidence>
<keyword evidence="1" id="KW-0472">Membrane</keyword>
<protein>
    <submittedName>
        <fullName evidence="2">Lipoprotein</fullName>
    </submittedName>
</protein>
<comment type="caution">
    <text evidence="2">The sequence shown here is derived from an EMBL/GenBank/DDBJ whole genome shotgun (WGS) entry which is preliminary data.</text>
</comment>
<gene>
    <name evidence="2" type="ORF">ROR02_14550</name>
</gene>
<dbReference type="AlphaFoldDB" id="A0A512H7B3"/>
<dbReference type="Proteomes" id="UP000321567">
    <property type="component" value="Unassembled WGS sequence"/>
</dbReference>
<dbReference type="EMBL" id="BJZO01000033">
    <property type="protein sequence ID" value="GEO81324.1"/>
    <property type="molecule type" value="Genomic_DNA"/>
</dbReference>
<organism evidence="2 3">
    <name type="scientific">Pararhodospirillum oryzae</name>
    <dbReference type="NCBI Taxonomy" id="478448"/>
    <lineage>
        <taxon>Bacteria</taxon>
        <taxon>Pseudomonadati</taxon>
        <taxon>Pseudomonadota</taxon>
        <taxon>Alphaproteobacteria</taxon>
        <taxon>Rhodospirillales</taxon>
        <taxon>Rhodospirillaceae</taxon>
        <taxon>Pararhodospirillum</taxon>
    </lineage>
</organism>
<keyword evidence="1" id="KW-1133">Transmembrane helix</keyword>
<keyword evidence="2" id="KW-0449">Lipoprotein</keyword>
<evidence type="ECO:0000313" key="3">
    <source>
        <dbReference type="Proteomes" id="UP000321567"/>
    </source>
</evidence>
<name>A0A512H7B3_9PROT</name>
<proteinExistence type="predicted"/>
<feature type="transmembrane region" description="Helical" evidence="1">
    <location>
        <begin position="110"/>
        <end position="130"/>
    </location>
</feature>
<sequence>MMNRLHPIAGFVALITLVVFWGATLVAEVFLDDGAIRQVKALIVDGLFVLIPAMALAGLSGRVLSRGRAMPLADAKTKSMKILALNGFLIMIPAALFLKAKATAGEIDSLFYLVQAIELGVGLVQMRLVFLNIRTGLHLAGRTVDASSP</sequence>
<evidence type="ECO:0000256" key="1">
    <source>
        <dbReference type="SAM" id="Phobius"/>
    </source>
</evidence>
<dbReference type="OrthoDB" id="5195601at2"/>
<feature type="transmembrane region" description="Helical" evidence="1">
    <location>
        <begin position="41"/>
        <end position="59"/>
    </location>
</feature>